<evidence type="ECO:0000313" key="3">
    <source>
        <dbReference type="Proteomes" id="UP001190700"/>
    </source>
</evidence>
<proteinExistence type="predicted"/>
<dbReference type="AlphaFoldDB" id="A0AAE0GL10"/>
<gene>
    <name evidence="2" type="ORF">CYMTET_12059</name>
</gene>
<dbReference type="Proteomes" id="UP001190700">
    <property type="component" value="Unassembled WGS sequence"/>
</dbReference>
<evidence type="ECO:0000313" key="2">
    <source>
        <dbReference type="EMBL" id="KAK3280087.1"/>
    </source>
</evidence>
<organism evidence="2 3">
    <name type="scientific">Cymbomonas tetramitiformis</name>
    <dbReference type="NCBI Taxonomy" id="36881"/>
    <lineage>
        <taxon>Eukaryota</taxon>
        <taxon>Viridiplantae</taxon>
        <taxon>Chlorophyta</taxon>
        <taxon>Pyramimonadophyceae</taxon>
        <taxon>Pyramimonadales</taxon>
        <taxon>Pyramimonadaceae</taxon>
        <taxon>Cymbomonas</taxon>
    </lineage>
</organism>
<evidence type="ECO:0000256" key="1">
    <source>
        <dbReference type="SAM" id="MobiDB-lite"/>
    </source>
</evidence>
<dbReference type="EMBL" id="LGRX02004544">
    <property type="protein sequence ID" value="KAK3280087.1"/>
    <property type="molecule type" value="Genomic_DNA"/>
</dbReference>
<reference evidence="2 3" key="1">
    <citation type="journal article" date="2015" name="Genome Biol. Evol.">
        <title>Comparative Genomics of a Bacterivorous Green Alga Reveals Evolutionary Causalities and Consequences of Phago-Mixotrophic Mode of Nutrition.</title>
        <authorList>
            <person name="Burns J.A."/>
            <person name="Paasch A."/>
            <person name="Narechania A."/>
            <person name="Kim E."/>
        </authorList>
    </citation>
    <scope>NUCLEOTIDE SEQUENCE [LARGE SCALE GENOMIC DNA]</scope>
    <source>
        <strain evidence="2 3">PLY_AMNH</strain>
    </source>
</reference>
<comment type="caution">
    <text evidence="2">The sequence shown here is derived from an EMBL/GenBank/DDBJ whole genome shotgun (WGS) entry which is preliminary data.</text>
</comment>
<feature type="region of interest" description="Disordered" evidence="1">
    <location>
        <begin position="39"/>
        <end position="140"/>
    </location>
</feature>
<protein>
    <submittedName>
        <fullName evidence="2">Uncharacterized protein</fullName>
    </submittedName>
</protein>
<sequence>MEYRYDMGTGGEAGFEYKSEVLDSFLNDSLSVAKRAVYKRSTTGSQLPAVGEDDNGIQINVSRGNGAVREAPGLPTSRRTGTAPRPHMTKPRGGRPPARAEDEDDHRLPELKPRRGTATSGRRRARGGGGGDEGSIISATGTNSKFWSSGDSFAPSAYPTTAVTSRVSSTVIRETMARVEALEAHLAEEKRRRETTESQLQRLKEHLER</sequence>
<keyword evidence="3" id="KW-1185">Reference proteome</keyword>
<name>A0AAE0GL10_9CHLO</name>
<accession>A0AAE0GL10</accession>
<feature type="region of interest" description="Disordered" evidence="1">
    <location>
        <begin position="188"/>
        <end position="209"/>
    </location>
</feature>